<feature type="compositionally biased region" description="Pro residues" evidence="1">
    <location>
        <begin position="12"/>
        <end position="21"/>
    </location>
</feature>
<evidence type="ECO:0000313" key="2">
    <source>
        <dbReference type="EMBL" id="KAF9752398.1"/>
    </source>
</evidence>
<reference evidence="2" key="1">
    <citation type="submission" date="2020-10" db="EMBL/GenBank/DDBJ databases">
        <title>High-Quality Genome Resource of Clonostachys rosea strain S41 by Oxford Nanopore Long-Read Sequencing.</title>
        <authorList>
            <person name="Wang H."/>
        </authorList>
    </citation>
    <scope>NUCLEOTIDE SEQUENCE</scope>
    <source>
        <strain evidence="2">S41</strain>
    </source>
</reference>
<gene>
    <name evidence="2" type="ORF">IM811_014192</name>
</gene>
<protein>
    <submittedName>
        <fullName evidence="2">Uncharacterized protein</fullName>
    </submittedName>
</protein>
<dbReference type="Proteomes" id="UP000616885">
    <property type="component" value="Unassembled WGS sequence"/>
</dbReference>
<evidence type="ECO:0000256" key="1">
    <source>
        <dbReference type="SAM" id="MobiDB-lite"/>
    </source>
</evidence>
<comment type="caution">
    <text evidence="2">The sequence shown here is derived from an EMBL/GenBank/DDBJ whole genome shotgun (WGS) entry which is preliminary data.</text>
</comment>
<dbReference type="AlphaFoldDB" id="A0A8H7NB56"/>
<organism evidence="2 3">
    <name type="scientific">Bionectria ochroleuca</name>
    <name type="common">Gliocladium roseum</name>
    <dbReference type="NCBI Taxonomy" id="29856"/>
    <lineage>
        <taxon>Eukaryota</taxon>
        <taxon>Fungi</taxon>
        <taxon>Dikarya</taxon>
        <taxon>Ascomycota</taxon>
        <taxon>Pezizomycotina</taxon>
        <taxon>Sordariomycetes</taxon>
        <taxon>Hypocreomycetidae</taxon>
        <taxon>Hypocreales</taxon>
        <taxon>Bionectriaceae</taxon>
        <taxon>Clonostachys</taxon>
    </lineage>
</organism>
<evidence type="ECO:0000313" key="3">
    <source>
        <dbReference type="Proteomes" id="UP000616885"/>
    </source>
</evidence>
<accession>A0A8H7NB56</accession>
<feature type="compositionally biased region" description="Polar residues" evidence="1">
    <location>
        <begin position="56"/>
        <end position="70"/>
    </location>
</feature>
<sequence>MDPRADRDVLPHGPPTLPRSPPATLRRRLSIDEDYFYQRIMTTDPTRPSRPPPYEASTSTQAAPLETVDQSNEVGGLAGVVLPGLAMMGMGKRNCRAIQAPSSLKEFL</sequence>
<feature type="region of interest" description="Disordered" evidence="1">
    <location>
        <begin position="41"/>
        <end position="70"/>
    </location>
</feature>
<dbReference type="EMBL" id="JADCTT010000005">
    <property type="protein sequence ID" value="KAF9752398.1"/>
    <property type="molecule type" value="Genomic_DNA"/>
</dbReference>
<feature type="compositionally biased region" description="Basic and acidic residues" evidence="1">
    <location>
        <begin position="1"/>
        <end position="10"/>
    </location>
</feature>
<proteinExistence type="predicted"/>
<name>A0A8H7NB56_BIOOC</name>
<feature type="region of interest" description="Disordered" evidence="1">
    <location>
        <begin position="1"/>
        <end position="25"/>
    </location>
</feature>